<dbReference type="GO" id="GO:0005960">
    <property type="term" value="C:glycine cleavage complex"/>
    <property type="evidence" value="ECO:0007669"/>
    <property type="project" value="InterPro"/>
</dbReference>
<comment type="caution">
    <text evidence="3">The sequence shown here is derived from an EMBL/GenBank/DDBJ whole genome shotgun (WGS) entry which is preliminary data.</text>
</comment>
<dbReference type="Proteomes" id="UP000752814">
    <property type="component" value="Unassembled WGS sequence"/>
</dbReference>
<dbReference type="NCBIfam" id="NF002270">
    <property type="entry name" value="PRK01202.1"/>
    <property type="match status" value="1"/>
</dbReference>
<comment type="similarity">
    <text evidence="1">Belongs to the GcvH family.</text>
</comment>
<keyword evidence="1" id="KW-0450">Lipoyl</keyword>
<dbReference type="PANTHER" id="PTHR11715">
    <property type="entry name" value="GLYCINE CLEAVAGE SYSTEM H PROTEIN"/>
    <property type="match status" value="1"/>
</dbReference>
<dbReference type="GO" id="GO:0009249">
    <property type="term" value="P:protein lipoylation"/>
    <property type="evidence" value="ECO:0007669"/>
    <property type="project" value="TreeGrafter"/>
</dbReference>
<accession>A0A8J8PFE1</accession>
<name>A0A8J8PFE1_9ARCH</name>
<evidence type="ECO:0000256" key="1">
    <source>
        <dbReference type="HAMAP-Rule" id="MF_00272"/>
    </source>
</evidence>
<dbReference type="Pfam" id="PF01597">
    <property type="entry name" value="GCV_H"/>
    <property type="match status" value="1"/>
</dbReference>
<comment type="cofactor">
    <cofactor evidence="1">
        <name>(R)-lipoate</name>
        <dbReference type="ChEBI" id="CHEBI:83088"/>
    </cofactor>
    <text evidence="1">Binds 1 lipoyl cofactor covalently.</text>
</comment>
<reference evidence="3" key="1">
    <citation type="submission" date="2016-03" db="EMBL/GenBank/DDBJ databases">
        <authorList>
            <person name="Borrel G."/>
            <person name="Mccann A."/>
            <person name="O'Toole P.W."/>
        </authorList>
    </citation>
    <scope>NUCLEOTIDE SEQUENCE</scope>
    <source>
        <strain evidence="3">183</strain>
    </source>
</reference>
<feature type="modified residue" description="N6-lipoyllysine" evidence="1">
    <location>
        <position position="67"/>
    </location>
</feature>
<dbReference type="RefSeq" id="WP_400195530.1">
    <property type="nucleotide sequence ID" value="NZ_CAYAYE010000033.1"/>
</dbReference>
<dbReference type="GO" id="GO:0005737">
    <property type="term" value="C:cytoplasm"/>
    <property type="evidence" value="ECO:0007669"/>
    <property type="project" value="TreeGrafter"/>
</dbReference>
<evidence type="ECO:0000259" key="2">
    <source>
        <dbReference type="PROSITE" id="PS50968"/>
    </source>
</evidence>
<evidence type="ECO:0000313" key="3">
    <source>
        <dbReference type="EMBL" id="TQS82071.1"/>
    </source>
</evidence>
<dbReference type="EMBL" id="LVVT01000018">
    <property type="protein sequence ID" value="TQS82071.1"/>
    <property type="molecule type" value="Genomic_DNA"/>
</dbReference>
<dbReference type="InterPro" id="IPR002930">
    <property type="entry name" value="GCV_H"/>
</dbReference>
<dbReference type="InterPro" id="IPR011053">
    <property type="entry name" value="Single_hybrid_motif"/>
</dbReference>
<dbReference type="GO" id="GO:0019464">
    <property type="term" value="P:glycine decarboxylation via glycine cleavage system"/>
    <property type="evidence" value="ECO:0007669"/>
    <property type="project" value="UniProtKB-UniRule"/>
</dbReference>
<protein>
    <recommendedName>
        <fullName evidence="1">Probable glycine cleavage system H protein</fullName>
    </recommendedName>
</protein>
<comment type="subunit">
    <text evidence="1">The glycine cleavage system is composed of four proteins: P, T, L and H.</text>
</comment>
<dbReference type="PROSITE" id="PS50968">
    <property type="entry name" value="BIOTINYL_LIPOYL"/>
    <property type="match status" value="1"/>
</dbReference>
<comment type="function">
    <text evidence="1">The glycine cleavage system catalyzes the degradation of glycine. The H protein shuttles the methylamine group of glycine from the P protein to the T protein.</text>
</comment>
<dbReference type="PANTHER" id="PTHR11715:SF3">
    <property type="entry name" value="GLYCINE CLEAVAGE SYSTEM H PROTEIN-RELATED"/>
    <property type="match status" value="1"/>
</dbReference>
<feature type="domain" description="Lipoyl-binding" evidence="2">
    <location>
        <begin position="26"/>
        <end position="108"/>
    </location>
</feature>
<dbReference type="InterPro" id="IPR033753">
    <property type="entry name" value="GCV_H/Fam206"/>
</dbReference>
<gene>
    <name evidence="1" type="primary">gcvH</name>
    <name evidence="3" type="ORF">A3207_08145</name>
</gene>
<dbReference type="CDD" id="cd06848">
    <property type="entry name" value="GCS_H"/>
    <property type="match status" value="1"/>
</dbReference>
<sequence length="129" mass="14586">MADGNEVRDDRYYSKTHEWILIEGDAAKIGMTDYAQEQMSELVYAELPAVGKKYQQGDLFGQVESIKTVAAVNCPADCEVMEINSEIMNDPLIINQSPYDKGWFAVVKIDKPDLSNLLNPEEYRKHIGL</sequence>
<organism evidence="3 4">
    <name type="scientific">Candidatus Methanomassiliicoccus intestinalis</name>
    <dbReference type="NCBI Taxonomy" id="1406512"/>
    <lineage>
        <taxon>Archaea</taxon>
        <taxon>Methanobacteriati</taxon>
        <taxon>Thermoplasmatota</taxon>
        <taxon>Thermoplasmata</taxon>
        <taxon>Methanomassiliicoccales</taxon>
        <taxon>Methanomassiliicoccaceae</taxon>
        <taxon>Methanomassiliicoccus</taxon>
    </lineage>
</organism>
<evidence type="ECO:0000313" key="4">
    <source>
        <dbReference type="Proteomes" id="UP000752814"/>
    </source>
</evidence>
<dbReference type="SUPFAM" id="SSF51230">
    <property type="entry name" value="Single hybrid motif"/>
    <property type="match status" value="1"/>
</dbReference>
<dbReference type="InterPro" id="IPR000089">
    <property type="entry name" value="Biotin_lipoyl"/>
</dbReference>
<proteinExistence type="inferred from homology"/>
<dbReference type="HAMAP" id="MF_00272">
    <property type="entry name" value="GcvH"/>
    <property type="match status" value="1"/>
</dbReference>
<dbReference type="Gene3D" id="2.40.50.100">
    <property type="match status" value="1"/>
</dbReference>
<dbReference type="AlphaFoldDB" id="A0A8J8PFE1"/>